<sequence length="153" mass="17629">MEPNNIENLKIDSEDIGLEIINFDPPSETNVDFSLCLVGCFLSDRNIQSQIMKKQMLLVWKPFQGIAIFEDEVGRFLFQFYHQVDYQGVLNGDPWSFDKNILILGAIKKRIKPNNCSTLLRLILDSNPQFASGIYVTNCRRKPRQSHWPIPGI</sequence>
<accession>A0A445KMK3</accession>
<dbReference type="Proteomes" id="UP000289340">
    <property type="component" value="Chromosome 5"/>
</dbReference>
<protein>
    <recommendedName>
        <fullName evidence="1">DUF4283 domain-containing protein</fullName>
    </recommendedName>
</protein>
<dbReference type="InterPro" id="IPR025558">
    <property type="entry name" value="DUF4283"/>
</dbReference>
<keyword evidence="3" id="KW-1185">Reference proteome</keyword>
<gene>
    <name evidence="2" type="ORF">D0Y65_011981</name>
</gene>
<name>A0A445KMK3_GLYSO</name>
<evidence type="ECO:0000313" key="2">
    <source>
        <dbReference type="EMBL" id="RZC11995.1"/>
    </source>
</evidence>
<dbReference type="EMBL" id="QZWG01000005">
    <property type="protein sequence ID" value="RZC11995.1"/>
    <property type="molecule type" value="Genomic_DNA"/>
</dbReference>
<evidence type="ECO:0000259" key="1">
    <source>
        <dbReference type="Pfam" id="PF14111"/>
    </source>
</evidence>
<organism evidence="2 3">
    <name type="scientific">Glycine soja</name>
    <name type="common">Wild soybean</name>
    <dbReference type="NCBI Taxonomy" id="3848"/>
    <lineage>
        <taxon>Eukaryota</taxon>
        <taxon>Viridiplantae</taxon>
        <taxon>Streptophyta</taxon>
        <taxon>Embryophyta</taxon>
        <taxon>Tracheophyta</taxon>
        <taxon>Spermatophyta</taxon>
        <taxon>Magnoliopsida</taxon>
        <taxon>eudicotyledons</taxon>
        <taxon>Gunneridae</taxon>
        <taxon>Pentapetalae</taxon>
        <taxon>rosids</taxon>
        <taxon>fabids</taxon>
        <taxon>Fabales</taxon>
        <taxon>Fabaceae</taxon>
        <taxon>Papilionoideae</taxon>
        <taxon>50 kb inversion clade</taxon>
        <taxon>NPAAA clade</taxon>
        <taxon>indigoferoid/millettioid clade</taxon>
        <taxon>Phaseoleae</taxon>
        <taxon>Glycine</taxon>
        <taxon>Glycine subgen. Soja</taxon>
    </lineage>
</organism>
<proteinExistence type="predicted"/>
<feature type="domain" description="DUF4283" evidence="1">
    <location>
        <begin position="31"/>
        <end position="114"/>
    </location>
</feature>
<reference evidence="2 3" key="1">
    <citation type="submission" date="2018-09" db="EMBL/GenBank/DDBJ databases">
        <title>A high-quality reference genome of wild soybean provides a powerful tool to mine soybean genomes.</title>
        <authorList>
            <person name="Xie M."/>
            <person name="Chung C.Y.L."/>
            <person name="Li M.-W."/>
            <person name="Wong F.-L."/>
            <person name="Chan T.-F."/>
            <person name="Lam H.-M."/>
        </authorList>
    </citation>
    <scope>NUCLEOTIDE SEQUENCE [LARGE SCALE GENOMIC DNA]</scope>
    <source>
        <strain evidence="3">cv. W05</strain>
        <tissue evidence="2">Hypocotyl of etiolated seedlings</tissue>
    </source>
</reference>
<comment type="caution">
    <text evidence="2">The sequence shown here is derived from an EMBL/GenBank/DDBJ whole genome shotgun (WGS) entry which is preliminary data.</text>
</comment>
<evidence type="ECO:0000313" key="3">
    <source>
        <dbReference type="Proteomes" id="UP000289340"/>
    </source>
</evidence>
<dbReference type="Pfam" id="PF14111">
    <property type="entry name" value="DUF4283"/>
    <property type="match status" value="1"/>
</dbReference>
<dbReference type="AlphaFoldDB" id="A0A445KMK3"/>